<evidence type="ECO:0000256" key="6">
    <source>
        <dbReference type="SAM" id="Phobius"/>
    </source>
</evidence>
<feature type="transmembrane region" description="Helical" evidence="6">
    <location>
        <begin position="69"/>
        <end position="92"/>
    </location>
</feature>
<dbReference type="EMBL" id="JAGQDD010000008">
    <property type="protein sequence ID" value="MBQ0931421.1"/>
    <property type="molecule type" value="Genomic_DNA"/>
</dbReference>
<feature type="transmembrane region" description="Helical" evidence="6">
    <location>
        <begin position="148"/>
        <end position="166"/>
    </location>
</feature>
<evidence type="ECO:0000313" key="7">
    <source>
        <dbReference type="EMBL" id="MBQ0931421.1"/>
    </source>
</evidence>
<keyword evidence="4 6" id="KW-1133">Transmembrane helix</keyword>
<accession>A0A940YE04</accession>
<proteinExistence type="predicted"/>
<comment type="caution">
    <text evidence="7">The sequence shown here is derived from an EMBL/GenBank/DDBJ whole genome shotgun (WGS) entry which is preliminary data.</text>
</comment>
<evidence type="ECO:0000256" key="5">
    <source>
        <dbReference type="ARBA" id="ARBA00023136"/>
    </source>
</evidence>
<keyword evidence="2" id="KW-1003">Cell membrane</keyword>
<sequence>MTDALTDSRFLQAVLVGLGIAAPVGPIGLLTIRRTLDGGMAAGLATGLGAACADAAYGALGAWGVQAAITWLVGARVPLALGGGALLLWLAWQTWRAPLATGAAPLPSGGDLLRHFGGTFALTLSNPATILSFIAVFGALAGAGGPPLSPTLMVLGVWLGSALWWLGLSWGVSRLRHALDDAWRRRINAASALLLAAFALWQWAQLGA</sequence>
<feature type="transmembrane region" description="Helical" evidence="6">
    <location>
        <begin position="44"/>
        <end position="63"/>
    </location>
</feature>
<dbReference type="InterPro" id="IPR001123">
    <property type="entry name" value="LeuE-type"/>
</dbReference>
<dbReference type="PANTHER" id="PTHR30086:SF20">
    <property type="entry name" value="ARGININE EXPORTER PROTEIN ARGO-RELATED"/>
    <property type="match status" value="1"/>
</dbReference>
<dbReference type="GO" id="GO:0015171">
    <property type="term" value="F:amino acid transmembrane transporter activity"/>
    <property type="evidence" value="ECO:0007669"/>
    <property type="project" value="TreeGrafter"/>
</dbReference>
<dbReference type="GO" id="GO:0005886">
    <property type="term" value="C:plasma membrane"/>
    <property type="evidence" value="ECO:0007669"/>
    <property type="project" value="UniProtKB-SubCell"/>
</dbReference>
<gene>
    <name evidence="7" type="ORF">KAK03_13085</name>
</gene>
<evidence type="ECO:0000256" key="3">
    <source>
        <dbReference type="ARBA" id="ARBA00022692"/>
    </source>
</evidence>
<comment type="subcellular location">
    <subcellularLocation>
        <location evidence="1">Cell membrane</location>
        <topology evidence="1">Multi-pass membrane protein</topology>
    </subcellularLocation>
</comment>
<protein>
    <submittedName>
        <fullName evidence="7">LysE family transporter</fullName>
    </submittedName>
</protein>
<organism evidence="7 8">
    <name type="scientific">Ideonella alba</name>
    <dbReference type="NCBI Taxonomy" id="2824118"/>
    <lineage>
        <taxon>Bacteria</taxon>
        <taxon>Pseudomonadati</taxon>
        <taxon>Pseudomonadota</taxon>
        <taxon>Betaproteobacteria</taxon>
        <taxon>Burkholderiales</taxon>
        <taxon>Sphaerotilaceae</taxon>
        <taxon>Ideonella</taxon>
    </lineage>
</organism>
<evidence type="ECO:0000256" key="1">
    <source>
        <dbReference type="ARBA" id="ARBA00004651"/>
    </source>
</evidence>
<dbReference type="PANTHER" id="PTHR30086">
    <property type="entry name" value="ARGININE EXPORTER PROTEIN ARGO"/>
    <property type="match status" value="1"/>
</dbReference>
<feature type="transmembrane region" description="Helical" evidence="6">
    <location>
        <begin position="187"/>
        <end position="204"/>
    </location>
</feature>
<dbReference type="Proteomes" id="UP000676246">
    <property type="component" value="Unassembled WGS sequence"/>
</dbReference>
<keyword evidence="5 6" id="KW-0472">Membrane</keyword>
<evidence type="ECO:0000313" key="8">
    <source>
        <dbReference type="Proteomes" id="UP000676246"/>
    </source>
</evidence>
<keyword evidence="8" id="KW-1185">Reference proteome</keyword>
<keyword evidence="3 6" id="KW-0812">Transmembrane</keyword>
<evidence type="ECO:0000256" key="2">
    <source>
        <dbReference type="ARBA" id="ARBA00022475"/>
    </source>
</evidence>
<name>A0A940YE04_9BURK</name>
<feature type="transmembrane region" description="Helical" evidence="6">
    <location>
        <begin position="120"/>
        <end position="142"/>
    </location>
</feature>
<dbReference type="AlphaFoldDB" id="A0A940YE04"/>
<feature type="transmembrane region" description="Helical" evidence="6">
    <location>
        <begin position="12"/>
        <end position="32"/>
    </location>
</feature>
<reference evidence="7 8" key="1">
    <citation type="submission" date="2021-04" db="EMBL/GenBank/DDBJ databases">
        <title>The genome sequence of Ideonella sp. 3Y2.</title>
        <authorList>
            <person name="Liu Y."/>
        </authorList>
    </citation>
    <scope>NUCLEOTIDE SEQUENCE [LARGE SCALE GENOMIC DNA]</scope>
    <source>
        <strain evidence="7 8">3Y2</strain>
    </source>
</reference>
<dbReference type="Pfam" id="PF01810">
    <property type="entry name" value="LysE"/>
    <property type="match status" value="1"/>
</dbReference>
<evidence type="ECO:0000256" key="4">
    <source>
        <dbReference type="ARBA" id="ARBA00022989"/>
    </source>
</evidence>